<keyword evidence="1" id="KW-0620">Polyamine biosynthesis</keyword>
<keyword evidence="3" id="KW-1133">Transmembrane helix</keyword>
<evidence type="ECO:0000256" key="2">
    <source>
        <dbReference type="SAM" id="MobiDB-lite"/>
    </source>
</evidence>
<dbReference type="InterPro" id="IPR029063">
    <property type="entry name" value="SAM-dependent_MTases_sf"/>
</dbReference>
<feature type="transmembrane region" description="Helical" evidence="3">
    <location>
        <begin position="75"/>
        <end position="94"/>
    </location>
</feature>
<keyword evidence="5" id="KW-1185">Reference proteome</keyword>
<dbReference type="RefSeq" id="WP_394848677.1">
    <property type="nucleotide sequence ID" value="NZ_CP089982.1"/>
</dbReference>
<gene>
    <name evidence="4" type="ORF">LZC95_14635</name>
</gene>
<feature type="transmembrane region" description="Helical" evidence="3">
    <location>
        <begin position="191"/>
        <end position="211"/>
    </location>
</feature>
<evidence type="ECO:0000313" key="4">
    <source>
        <dbReference type="EMBL" id="WXA98065.1"/>
    </source>
</evidence>
<reference evidence="4 5" key="1">
    <citation type="submission" date="2021-12" db="EMBL/GenBank/DDBJ databases">
        <title>Discovery of the Pendulisporaceae a myxobacterial family with distinct sporulation behavior and unique specialized metabolism.</title>
        <authorList>
            <person name="Garcia R."/>
            <person name="Popoff A."/>
            <person name="Bader C.D."/>
            <person name="Loehr J."/>
            <person name="Walesch S."/>
            <person name="Walt C."/>
            <person name="Boldt J."/>
            <person name="Bunk B."/>
            <person name="Haeckl F.J.F.P.J."/>
            <person name="Gunesch A.P."/>
            <person name="Birkelbach J."/>
            <person name="Nuebel U."/>
            <person name="Pietschmann T."/>
            <person name="Bach T."/>
            <person name="Mueller R."/>
        </authorList>
    </citation>
    <scope>NUCLEOTIDE SEQUENCE [LARGE SCALE GENOMIC DNA]</scope>
    <source>
        <strain evidence="4 5">MSr12523</strain>
    </source>
</reference>
<proteinExistence type="predicted"/>
<feature type="transmembrane region" description="Helical" evidence="3">
    <location>
        <begin position="412"/>
        <end position="431"/>
    </location>
</feature>
<feature type="transmembrane region" description="Helical" evidence="3">
    <location>
        <begin position="272"/>
        <end position="292"/>
    </location>
</feature>
<protein>
    <submittedName>
        <fullName evidence="4">Fused MFS/spermidine synthase</fullName>
    </submittedName>
</protein>
<dbReference type="EMBL" id="CP089982">
    <property type="protein sequence ID" value="WXA98065.1"/>
    <property type="molecule type" value="Genomic_DNA"/>
</dbReference>
<feature type="transmembrane region" description="Helical" evidence="3">
    <location>
        <begin position="357"/>
        <end position="377"/>
    </location>
</feature>
<feature type="transmembrane region" description="Helical" evidence="3">
    <location>
        <begin position="437"/>
        <end position="456"/>
    </location>
</feature>
<sequence length="748" mass="82029">MDPRHSKRGLRFALALFASAFLLFSIEPMVAKSITPLLGGTPAVWISCMLFFQALLLAGYMYVHASLGWLGARKQALVQLVLIGLPLLALPAVVDSEQVRSWNHDTNPTFSVLILLARTVGPAFAILSMSGPLLQGWFAALPPSDPSHPTKRAGRDPYVLYAASNAGSVVALAAYPFVIEPFVGLRRQFAVWHNGYFAFVVLVAMSALPLLMPRRPGDPEPAPSTPRPDETPSERRQRVRWRSRLTWAALAFVPSTYMMGVTTFITTDVAPIPLFWVLPLLLYLVTFILVFANRQLFSDAVLDRAIVIGLTLSVAASVLGGAWSTILVHLATFFFVALFCHVRLVRLRPDASELTDFFLWLSIGGALGGLLNGVVAPTFFSRAMEFPIALVLAALCRVVAKKKEPSARARLLDAVIPIGIGALLFAVLYFGEKRDLTDSPLYVLAVAIPFVLNYASRIHVPRFALGIGAILLATGLHTGAMSGLLYIDRNFFGVIRVAENKGFHVFSSGNIIHGIQFTAPERRRDPLAYYHRRGPLGDVFQAYGDRLHSVGVVGLGAGTMAAYAKPEQTWTFYEINPAVVRVAQTPSLFTYLSDAFPNNRGLRVEVGDARLRIEEAADASFSLIVLDAFSSDAVPVHLLTREAIDLYKRKLEPDGLLAFHISNRFLRLGPVMANVAGDRALHLVGKSLLSPSKELLDDGLQPSTWLVMSENAATLEPLVQRGYQEVHAKEGMRVWTDDYSDIIGAYRL</sequence>
<feature type="transmembrane region" description="Helical" evidence="3">
    <location>
        <begin position="463"/>
        <end position="487"/>
    </location>
</feature>
<feature type="transmembrane region" description="Helical" evidence="3">
    <location>
        <begin position="301"/>
        <end position="320"/>
    </location>
</feature>
<dbReference type="Gene3D" id="3.40.50.150">
    <property type="entry name" value="Vaccinia Virus protein VP39"/>
    <property type="match status" value="1"/>
</dbReference>
<feature type="transmembrane region" description="Helical" evidence="3">
    <location>
        <begin position="245"/>
        <end position="266"/>
    </location>
</feature>
<name>A0ABZ2KKF1_9BACT</name>
<organism evidence="4 5">
    <name type="scientific">Pendulispora brunnea</name>
    <dbReference type="NCBI Taxonomy" id="2905690"/>
    <lineage>
        <taxon>Bacteria</taxon>
        <taxon>Pseudomonadati</taxon>
        <taxon>Myxococcota</taxon>
        <taxon>Myxococcia</taxon>
        <taxon>Myxococcales</taxon>
        <taxon>Sorangiineae</taxon>
        <taxon>Pendulisporaceae</taxon>
        <taxon>Pendulispora</taxon>
    </lineage>
</organism>
<feature type="transmembrane region" description="Helical" evidence="3">
    <location>
        <begin position="43"/>
        <end position="63"/>
    </location>
</feature>
<feature type="transmembrane region" description="Helical" evidence="3">
    <location>
        <begin position="114"/>
        <end position="138"/>
    </location>
</feature>
<dbReference type="PANTHER" id="PTHR43317">
    <property type="entry name" value="THERMOSPERMINE SYNTHASE ACAULIS5"/>
    <property type="match status" value="1"/>
</dbReference>
<dbReference type="Proteomes" id="UP001379533">
    <property type="component" value="Chromosome"/>
</dbReference>
<feature type="transmembrane region" description="Helical" evidence="3">
    <location>
        <begin position="326"/>
        <end position="345"/>
    </location>
</feature>
<keyword evidence="3" id="KW-0812">Transmembrane</keyword>
<evidence type="ECO:0000256" key="3">
    <source>
        <dbReference type="SAM" id="Phobius"/>
    </source>
</evidence>
<feature type="transmembrane region" description="Helical" evidence="3">
    <location>
        <begin position="383"/>
        <end position="400"/>
    </location>
</feature>
<feature type="region of interest" description="Disordered" evidence="2">
    <location>
        <begin position="216"/>
        <end position="238"/>
    </location>
</feature>
<feature type="compositionally biased region" description="Basic and acidic residues" evidence="2">
    <location>
        <begin position="227"/>
        <end position="236"/>
    </location>
</feature>
<keyword evidence="3" id="KW-0472">Membrane</keyword>
<accession>A0ABZ2KKF1</accession>
<feature type="transmembrane region" description="Helical" evidence="3">
    <location>
        <begin position="158"/>
        <end position="179"/>
    </location>
</feature>
<dbReference type="NCBIfam" id="NF037959">
    <property type="entry name" value="MFS_SpdSyn"/>
    <property type="match status" value="1"/>
</dbReference>
<evidence type="ECO:0000313" key="5">
    <source>
        <dbReference type="Proteomes" id="UP001379533"/>
    </source>
</evidence>
<dbReference type="SUPFAM" id="SSF53335">
    <property type="entry name" value="S-adenosyl-L-methionine-dependent methyltransferases"/>
    <property type="match status" value="1"/>
</dbReference>
<dbReference type="PANTHER" id="PTHR43317:SF1">
    <property type="entry name" value="THERMOSPERMINE SYNTHASE ACAULIS5"/>
    <property type="match status" value="1"/>
</dbReference>
<evidence type="ECO:0000256" key="1">
    <source>
        <dbReference type="ARBA" id="ARBA00023115"/>
    </source>
</evidence>